<evidence type="ECO:0000313" key="1">
    <source>
        <dbReference type="EMBL" id="CAF2073520.1"/>
    </source>
</evidence>
<proteinExistence type="predicted"/>
<protein>
    <submittedName>
        <fullName evidence="1">(rape) hypothetical protein</fullName>
    </submittedName>
</protein>
<sequence length="66" mass="7811">MLVNQLWSENGNTKNLLSNSFFQLQANRAITDIHNQVKPLKEMREVMVKAYQKKTRGCKLQRRFTD</sequence>
<organism evidence="1">
    <name type="scientific">Brassica napus</name>
    <name type="common">Rape</name>
    <dbReference type="NCBI Taxonomy" id="3708"/>
    <lineage>
        <taxon>Eukaryota</taxon>
        <taxon>Viridiplantae</taxon>
        <taxon>Streptophyta</taxon>
        <taxon>Embryophyta</taxon>
        <taxon>Tracheophyta</taxon>
        <taxon>Spermatophyta</taxon>
        <taxon>Magnoliopsida</taxon>
        <taxon>eudicotyledons</taxon>
        <taxon>Gunneridae</taxon>
        <taxon>Pentapetalae</taxon>
        <taxon>rosids</taxon>
        <taxon>malvids</taxon>
        <taxon>Brassicales</taxon>
        <taxon>Brassicaceae</taxon>
        <taxon>Brassiceae</taxon>
        <taxon>Brassica</taxon>
    </lineage>
</organism>
<reference evidence="1" key="1">
    <citation type="submission" date="2021-01" db="EMBL/GenBank/DDBJ databases">
        <authorList>
            <consortium name="Genoscope - CEA"/>
            <person name="William W."/>
        </authorList>
    </citation>
    <scope>NUCLEOTIDE SEQUENCE</scope>
</reference>
<accession>A0A816RNV8</accession>
<dbReference type="AlphaFoldDB" id="A0A816RNV8"/>
<dbReference type="Proteomes" id="UP001295469">
    <property type="component" value="Chromosome C01"/>
</dbReference>
<name>A0A816RNV8_BRANA</name>
<gene>
    <name evidence="1" type="ORF">DARMORV10_C01P28740.1</name>
</gene>
<dbReference type="EMBL" id="HG994365">
    <property type="protein sequence ID" value="CAF2073520.1"/>
    <property type="molecule type" value="Genomic_DNA"/>
</dbReference>